<dbReference type="EMBL" id="JPRJ01000003">
    <property type="protein sequence ID" value="KFF29713.1"/>
    <property type="molecule type" value="Genomic_DNA"/>
</dbReference>
<gene>
    <name evidence="2" type="ORF">IQ37_03415</name>
</gene>
<dbReference type="eggNOG" id="ENOG5032QR6">
    <property type="taxonomic scope" value="Bacteria"/>
</dbReference>
<feature type="transmembrane region" description="Helical" evidence="1">
    <location>
        <begin position="36"/>
        <end position="57"/>
    </location>
</feature>
<dbReference type="Proteomes" id="UP000028709">
    <property type="component" value="Unassembled WGS sequence"/>
</dbReference>
<keyword evidence="3" id="KW-1185">Reference proteome</keyword>
<evidence type="ECO:0000256" key="1">
    <source>
        <dbReference type="SAM" id="Phobius"/>
    </source>
</evidence>
<feature type="transmembrane region" description="Helical" evidence="1">
    <location>
        <begin position="6"/>
        <end position="24"/>
    </location>
</feature>
<keyword evidence="1" id="KW-1133">Transmembrane helix</keyword>
<evidence type="ECO:0000313" key="3">
    <source>
        <dbReference type="Proteomes" id="UP000028709"/>
    </source>
</evidence>
<reference evidence="2" key="1">
    <citation type="submission" date="2014-07" db="EMBL/GenBank/DDBJ databases">
        <title>Genome of Chryseobacterium piperi CTM.</title>
        <authorList>
            <person name="Pipes S.E."/>
            <person name="Stropko S.J."/>
            <person name="Newman J.D."/>
        </authorList>
    </citation>
    <scope>NUCLEOTIDE SEQUENCE [LARGE SCALE GENOMIC DNA]</scope>
    <source>
        <strain evidence="2">CTM</strain>
    </source>
</reference>
<name>A0A086BL99_9FLAO</name>
<feature type="transmembrane region" description="Helical" evidence="1">
    <location>
        <begin position="63"/>
        <end position="83"/>
    </location>
</feature>
<evidence type="ECO:0008006" key="4">
    <source>
        <dbReference type="Google" id="ProtNLM"/>
    </source>
</evidence>
<evidence type="ECO:0000313" key="2">
    <source>
        <dbReference type="EMBL" id="KFF29713.1"/>
    </source>
</evidence>
<protein>
    <recommendedName>
        <fullName evidence="4">PQ loop repeat protein</fullName>
    </recommendedName>
</protein>
<dbReference type="KEGG" id="cpip:CJF12_03080"/>
<proteinExistence type="predicted"/>
<dbReference type="STRING" id="558152.IQ37_03415"/>
<accession>A0A086BL99</accession>
<comment type="caution">
    <text evidence="2">The sequence shown here is derived from an EMBL/GenBank/DDBJ whole genome shotgun (WGS) entry which is preliminary data.</text>
</comment>
<keyword evidence="1" id="KW-0812">Transmembrane</keyword>
<sequence length="89" mass="10610">MNFWNVFIIVFLIGVFNSIVYIIFKRYLQDKPNAAMRFLMVNIVKDVIWFVISLLLIDKTRSNFIFLIICFVAASFFIYFLVIKQINKS</sequence>
<keyword evidence="1" id="KW-0472">Membrane</keyword>
<organism evidence="2 3">
    <name type="scientific">Chryseobacterium piperi</name>
    <dbReference type="NCBI Taxonomy" id="558152"/>
    <lineage>
        <taxon>Bacteria</taxon>
        <taxon>Pseudomonadati</taxon>
        <taxon>Bacteroidota</taxon>
        <taxon>Flavobacteriia</taxon>
        <taxon>Flavobacteriales</taxon>
        <taxon>Weeksellaceae</taxon>
        <taxon>Chryseobacterium group</taxon>
        <taxon>Chryseobacterium</taxon>
    </lineage>
</organism>
<dbReference type="AlphaFoldDB" id="A0A086BL99"/>